<dbReference type="EMBL" id="MN739284">
    <property type="protein sequence ID" value="QHS97049.1"/>
    <property type="molecule type" value="Genomic_DNA"/>
</dbReference>
<dbReference type="AlphaFoldDB" id="A0A6C0BZR8"/>
<reference evidence="1" key="1">
    <citation type="journal article" date="2020" name="Nature">
        <title>Giant virus diversity and host interactions through global metagenomics.</title>
        <authorList>
            <person name="Schulz F."/>
            <person name="Roux S."/>
            <person name="Paez-Espino D."/>
            <person name="Jungbluth S."/>
            <person name="Walsh D.A."/>
            <person name="Denef V.J."/>
            <person name="McMahon K.D."/>
            <person name="Konstantinidis K.T."/>
            <person name="Eloe-Fadrosh E.A."/>
            <person name="Kyrpides N.C."/>
            <person name="Woyke T."/>
        </authorList>
    </citation>
    <scope>NUCLEOTIDE SEQUENCE</scope>
    <source>
        <strain evidence="1">GVMAG-M-3300020166-5</strain>
    </source>
</reference>
<evidence type="ECO:0000313" key="1">
    <source>
        <dbReference type="EMBL" id="QHS97049.1"/>
    </source>
</evidence>
<sequence>MGNSMQVLHFIEMNKVARSHRSGLVYETPDPNDEDIHKISPDKDLMSESEQLNEWKQFANSW</sequence>
<accession>A0A6C0BZR8</accession>
<organism evidence="1">
    <name type="scientific">viral metagenome</name>
    <dbReference type="NCBI Taxonomy" id="1070528"/>
    <lineage>
        <taxon>unclassified sequences</taxon>
        <taxon>metagenomes</taxon>
        <taxon>organismal metagenomes</taxon>
    </lineage>
</organism>
<proteinExistence type="predicted"/>
<protein>
    <submittedName>
        <fullName evidence="1">Uncharacterized protein</fullName>
    </submittedName>
</protein>
<name>A0A6C0BZR8_9ZZZZ</name>